<gene>
    <name evidence="3" type="ORF">E1288_23075</name>
</gene>
<organism evidence="3 4">
    <name type="scientific">Saccharopolyspora elongata</name>
    <dbReference type="NCBI Taxonomy" id="2530387"/>
    <lineage>
        <taxon>Bacteria</taxon>
        <taxon>Bacillati</taxon>
        <taxon>Actinomycetota</taxon>
        <taxon>Actinomycetes</taxon>
        <taxon>Pseudonocardiales</taxon>
        <taxon>Pseudonocardiaceae</taxon>
        <taxon>Saccharopolyspora</taxon>
    </lineage>
</organism>
<dbReference type="RefSeq" id="WP_132488350.1">
    <property type="nucleotide sequence ID" value="NZ_SMKW01000031.1"/>
</dbReference>
<comment type="caution">
    <text evidence="3">The sequence shown here is derived from an EMBL/GenBank/DDBJ whole genome shotgun (WGS) entry which is preliminary data.</text>
</comment>
<evidence type="ECO:0000256" key="1">
    <source>
        <dbReference type="SAM" id="MobiDB-lite"/>
    </source>
</evidence>
<feature type="transmembrane region" description="Helical" evidence="2">
    <location>
        <begin position="41"/>
        <end position="63"/>
    </location>
</feature>
<keyword evidence="2" id="KW-1133">Transmembrane helix</keyword>
<dbReference type="EMBL" id="SMKW01000031">
    <property type="protein sequence ID" value="TDD48173.1"/>
    <property type="molecule type" value="Genomic_DNA"/>
</dbReference>
<protein>
    <submittedName>
        <fullName evidence="3">Uncharacterized protein</fullName>
    </submittedName>
</protein>
<sequence>MRLPLWAAFIALFGLGMWFNFRLITLTLTDGPPADSAAEAWYAQGLFVSLVGSGLFFCLALLCGAPASTRPARGHASSTPGGPQASDHPAQASLELGDDLWR</sequence>
<evidence type="ECO:0000256" key="2">
    <source>
        <dbReference type="SAM" id="Phobius"/>
    </source>
</evidence>
<accession>A0A4R4YSH3</accession>
<evidence type="ECO:0000313" key="3">
    <source>
        <dbReference type="EMBL" id="TDD48173.1"/>
    </source>
</evidence>
<name>A0A4R4YSH3_9PSEU</name>
<proteinExistence type="predicted"/>
<keyword evidence="2" id="KW-0472">Membrane</keyword>
<reference evidence="3 4" key="1">
    <citation type="submission" date="2019-03" db="EMBL/GenBank/DDBJ databases">
        <title>Draft genome sequences of novel Actinobacteria.</title>
        <authorList>
            <person name="Sahin N."/>
            <person name="Ay H."/>
            <person name="Saygin H."/>
        </authorList>
    </citation>
    <scope>NUCLEOTIDE SEQUENCE [LARGE SCALE GENOMIC DNA]</scope>
    <source>
        <strain evidence="3 4">7K502</strain>
    </source>
</reference>
<evidence type="ECO:0000313" key="4">
    <source>
        <dbReference type="Proteomes" id="UP000294947"/>
    </source>
</evidence>
<dbReference type="AlphaFoldDB" id="A0A4R4YSH3"/>
<feature type="region of interest" description="Disordered" evidence="1">
    <location>
        <begin position="68"/>
        <end position="102"/>
    </location>
</feature>
<dbReference type="OrthoDB" id="9950229at2"/>
<keyword evidence="4" id="KW-1185">Reference proteome</keyword>
<dbReference type="Proteomes" id="UP000294947">
    <property type="component" value="Unassembled WGS sequence"/>
</dbReference>
<feature type="transmembrane region" description="Helical" evidence="2">
    <location>
        <begin position="5"/>
        <end position="21"/>
    </location>
</feature>
<keyword evidence="2" id="KW-0812">Transmembrane</keyword>